<proteinExistence type="predicted"/>
<keyword evidence="3" id="KW-1185">Reference proteome</keyword>
<keyword evidence="1" id="KW-1133">Transmembrane helix</keyword>
<organism evidence="2 3">
    <name type="scientific">Phytophthora fragariaefolia</name>
    <dbReference type="NCBI Taxonomy" id="1490495"/>
    <lineage>
        <taxon>Eukaryota</taxon>
        <taxon>Sar</taxon>
        <taxon>Stramenopiles</taxon>
        <taxon>Oomycota</taxon>
        <taxon>Peronosporomycetes</taxon>
        <taxon>Peronosporales</taxon>
        <taxon>Peronosporaceae</taxon>
        <taxon>Phytophthora</taxon>
    </lineage>
</organism>
<evidence type="ECO:0000313" key="2">
    <source>
        <dbReference type="EMBL" id="GMF28784.1"/>
    </source>
</evidence>
<name>A0A9W6UAW1_9STRA</name>
<protein>
    <submittedName>
        <fullName evidence="2">Unnamed protein product</fullName>
    </submittedName>
</protein>
<gene>
    <name evidence="2" type="ORF">Pfra01_000603300</name>
</gene>
<evidence type="ECO:0000313" key="3">
    <source>
        <dbReference type="Proteomes" id="UP001165121"/>
    </source>
</evidence>
<feature type="transmembrane region" description="Helical" evidence="1">
    <location>
        <begin position="243"/>
        <end position="262"/>
    </location>
</feature>
<dbReference type="Proteomes" id="UP001165121">
    <property type="component" value="Unassembled WGS sequence"/>
</dbReference>
<sequence>MLLHSPSKNRESVQQVLPVVIDKVTGSLGRSRWVSAVCCATQYSTAYLVTYSTADITYLSPPLAIWKGSATSSAHLSPTAPPRKLRRGGTLSSHLLARDAAVDVIRVLAAPSITSRTPCGASVLTGRVVVAVVIGDPQRGVVSFTSLMPVAVVVMIVVLGFTNIISPRTPSNASVLVVRVVVVVANGDSRLGAVSLMSATVAAQSTYRSACSRRRALRLVAGIVVHFAHFRFVVIVVEAGVTGITAPSTSLFTMAFVVMGLASSSSCFRTSLVVVKLASSPSAFGIAVRVCH</sequence>
<dbReference type="AlphaFoldDB" id="A0A9W6UAW1"/>
<feature type="transmembrane region" description="Helical" evidence="1">
    <location>
        <begin position="147"/>
        <end position="165"/>
    </location>
</feature>
<keyword evidence="1" id="KW-0472">Membrane</keyword>
<reference evidence="2" key="1">
    <citation type="submission" date="2023-04" db="EMBL/GenBank/DDBJ databases">
        <title>Phytophthora fragariaefolia NBRC 109709.</title>
        <authorList>
            <person name="Ichikawa N."/>
            <person name="Sato H."/>
            <person name="Tonouchi N."/>
        </authorList>
    </citation>
    <scope>NUCLEOTIDE SEQUENCE</scope>
    <source>
        <strain evidence="2">NBRC 109709</strain>
    </source>
</reference>
<feature type="transmembrane region" description="Helical" evidence="1">
    <location>
        <begin position="216"/>
        <end position="237"/>
    </location>
</feature>
<evidence type="ECO:0000256" key="1">
    <source>
        <dbReference type="SAM" id="Phobius"/>
    </source>
</evidence>
<comment type="caution">
    <text evidence="2">The sequence shown here is derived from an EMBL/GenBank/DDBJ whole genome shotgun (WGS) entry which is preliminary data.</text>
</comment>
<accession>A0A9W6UAW1</accession>
<keyword evidence="1" id="KW-0812">Transmembrane</keyword>
<dbReference type="EMBL" id="BSXT01000497">
    <property type="protein sequence ID" value="GMF28784.1"/>
    <property type="molecule type" value="Genomic_DNA"/>
</dbReference>